<dbReference type="Pfam" id="PF00583">
    <property type="entry name" value="Acetyltransf_1"/>
    <property type="match status" value="1"/>
</dbReference>
<evidence type="ECO:0000256" key="1">
    <source>
        <dbReference type="ARBA" id="ARBA00022679"/>
    </source>
</evidence>
<dbReference type="EMBL" id="MLYP01000050">
    <property type="protein sequence ID" value="OIJ89648.1"/>
    <property type="molecule type" value="Genomic_DNA"/>
</dbReference>
<dbReference type="Gene3D" id="3.40.630.30">
    <property type="match status" value="1"/>
</dbReference>
<dbReference type="CDD" id="cd04301">
    <property type="entry name" value="NAT_SF"/>
    <property type="match status" value="1"/>
</dbReference>
<dbReference type="InterPro" id="IPR000182">
    <property type="entry name" value="GNAT_dom"/>
</dbReference>
<feature type="domain" description="N-acetyltransferase" evidence="3">
    <location>
        <begin position="1"/>
        <end position="154"/>
    </location>
</feature>
<dbReference type="PANTHER" id="PTHR43800">
    <property type="entry name" value="PEPTIDYL-LYSINE N-ACETYLTRANSFERASE YJAB"/>
    <property type="match status" value="1"/>
</dbReference>
<name>A0A1S2P7J4_9ACTN</name>
<dbReference type="InterPro" id="IPR016181">
    <property type="entry name" value="Acyl_CoA_acyltransferase"/>
</dbReference>
<keyword evidence="2" id="KW-0012">Acyltransferase</keyword>
<evidence type="ECO:0000259" key="3">
    <source>
        <dbReference type="PROSITE" id="PS51186"/>
    </source>
</evidence>
<dbReference type="SUPFAM" id="SSF55729">
    <property type="entry name" value="Acyl-CoA N-acyltransferases (Nat)"/>
    <property type="match status" value="1"/>
</dbReference>
<proteinExistence type="predicted"/>
<dbReference type="GO" id="GO:0016747">
    <property type="term" value="F:acyltransferase activity, transferring groups other than amino-acyl groups"/>
    <property type="evidence" value="ECO:0007669"/>
    <property type="project" value="InterPro"/>
</dbReference>
<keyword evidence="1 4" id="KW-0808">Transferase</keyword>
<evidence type="ECO:0000313" key="4">
    <source>
        <dbReference type="EMBL" id="OIJ89648.1"/>
    </source>
</evidence>
<accession>A0A1S2P7J4</accession>
<reference evidence="4 5" key="1">
    <citation type="submission" date="2016-10" db="EMBL/GenBank/DDBJ databases">
        <title>Genome sequence of Streptomyces sp. MUSC 93.</title>
        <authorList>
            <person name="Lee L.-H."/>
            <person name="Ser H.-L."/>
            <person name="Law J.W.-F."/>
        </authorList>
    </citation>
    <scope>NUCLEOTIDE SEQUENCE [LARGE SCALE GENOMIC DNA]</scope>
    <source>
        <strain evidence="4 5">MUSC 93</strain>
    </source>
</reference>
<dbReference type="RefSeq" id="WP_071367788.1">
    <property type="nucleotide sequence ID" value="NZ_MLYP01000050.1"/>
</dbReference>
<protein>
    <submittedName>
        <fullName evidence="4">GNAT family N-acetyltransferase</fullName>
    </submittedName>
</protein>
<keyword evidence="5" id="KW-1185">Reference proteome</keyword>
<evidence type="ECO:0000313" key="5">
    <source>
        <dbReference type="Proteomes" id="UP000179935"/>
    </source>
</evidence>
<sequence length="168" mass="18728">MRIRAVQNEELPLLQDIERAAGRCFHDIGMPEIADDEPLPLDELARYREAGRAWVAVDSANAPVAYLIADRVDGNLHIEQVSVHPDSARRGIGRSLLDHAAARAATDRLPALTLTTFTDVPWNAPYYARCGFQPLDDTMLGPGLLDIRARETAHGLDRWPRLVMRRAV</sequence>
<dbReference type="Proteomes" id="UP000179935">
    <property type="component" value="Unassembled WGS sequence"/>
</dbReference>
<dbReference type="PROSITE" id="PS51186">
    <property type="entry name" value="GNAT"/>
    <property type="match status" value="1"/>
</dbReference>
<dbReference type="OrthoDB" id="572496at2"/>
<dbReference type="STRING" id="1428652.BIV24_19730"/>
<comment type="caution">
    <text evidence="4">The sequence shown here is derived from an EMBL/GenBank/DDBJ whole genome shotgun (WGS) entry which is preliminary data.</text>
</comment>
<gene>
    <name evidence="4" type="ORF">BIV24_19730</name>
</gene>
<organism evidence="4 5">
    <name type="scientific">Streptomyces colonosanans</name>
    <dbReference type="NCBI Taxonomy" id="1428652"/>
    <lineage>
        <taxon>Bacteria</taxon>
        <taxon>Bacillati</taxon>
        <taxon>Actinomycetota</taxon>
        <taxon>Actinomycetes</taxon>
        <taxon>Kitasatosporales</taxon>
        <taxon>Streptomycetaceae</taxon>
        <taxon>Streptomyces</taxon>
    </lineage>
</organism>
<dbReference type="PANTHER" id="PTHR43800:SF1">
    <property type="entry name" value="PEPTIDYL-LYSINE N-ACETYLTRANSFERASE YJAB"/>
    <property type="match status" value="1"/>
</dbReference>
<evidence type="ECO:0000256" key="2">
    <source>
        <dbReference type="ARBA" id="ARBA00023315"/>
    </source>
</evidence>
<dbReference type="AlphaFoldDB" id="A0A1S2P7J4"/>